<dbReference type="GeneID" id="8232266"/>
<dbReference type="InParanoid" id="E0VA87"/>
<dbReference type="InterPro" id="IPR013246">
    <property type="entry name" value="SAGA_su_Sgf11"/>
</dbReference>
<dbReference type="GO" id="GO:0008270">
    <property type="term" value="F:zinc ion binding"/>
    <property type="evidence" value="ECO:0007669"/>
    <property type="project" value="UniProtKB-UniRule"/>
</dbReference>
<keyword evidence="15" id="KW-1185">Reference proteome</keyword>
<accession>E0VA87</accession>
<reference evidence="13" key="2">
    <citation type="submission" date="2007-04" db="EMBL/GenBank/DDBJ databases">
        <title>The genome of the human body louse.</title>
        <authorList>
            <consortium name="The Human Body Louse Genome Consortium"/>
            <person name="Kirkness E."/>
            <person name="Walenz B."/>
            <person name="Hass B."/>
            <person name="Bruggner R."/>
            <person name="Strausberg R."/>
        </authorList>
    </citation>
    <scope>NUCLEOTIDE SEQUENCE</scope>
    <source>
        <strain evidence="13">USDA</strain>
    </source>
</reference>
<keyword evidence="7 10" id="KW-0010">Activator</keyword>
<keyword evidence="6 10" id="KW-0805">Transcription regulation</keyword>
<keyword evidence="5 10" id="KW-0156">Chromatin regulator</keyword>
<keyword evidence="2 10" id="KW-0479">Metal-binding</keyword>
<dbReference type="InterPro" id="IPR051078">
    <property type="entry name" value="SGF11"/>
</dbReference>
<reference evidence="14" key="3">
    <citation type="submission" date="2020-05" db="UniProtKB">
        <authorList>
            <consortium name="EnsemblMetazoa"/>
        </authorList>
    </citation>
    <scope>IDENTIFICATION</scope>
    <source>
        <strain evidence="14">USDA</strain>
    </source>
</reference>
<gene>
    <name evidence="14" type="primary">8232266</name>
    <name evidence="10" type="synonym">Sgf11</name>
    <name evidence="13" type="ORF">Phum_PHUM031270</name>
</gene>
<sequence length="337" mass="38964">MMVQQKNKDWSPERKKKKPEDVDFFHEDMEVDVGNSLIVGGEDMMVDDMYIRQVMALSLPSDEELVAEINKHFRNYLSNPENLESATNTLLDDIIEDAILGVVFEVHMERKTKLHEIIVGESDDEKYKIIDALDLDIFGQAPGKKNYECICPSCNRSLAASRFAPHLEKCMGMGRNSSRLASRRIQTTANKETTGALSDDEDDADWTVGNEKKGKSKKKEKVTIKKIGKLVKVNKNVNNKQCILKSINNGSNLFEILLIQIMDKVMIHQYQVYHMRICQKLIKKHFYHKYVESFLSIRKKYVLELQNVLNTRKNRKKQSGKCVYQIQPSLLKMIIFR</sequence>
<evidence type="ECO:0000256" key="3">
    <source>
        <dbReference type="ARBA" id="ARBA00022771"/>
    </source>
</evidence>
<evidence type="ECO:0000256" key="7">
    <source>
        <dbReference type="ARBA" id="ARBA00023159"/>
    </source>
</evidence>
<dbReference type="RefSeq" id="XP_002423031.1">
    <property type="nucleotide sequence ID" value="XM_002422986.1"/>
</dbReference>
<comment type="function">
    <text evidence="10 11">Component of the transcription regulatory histone acetylation (HAT) complex SAGA, a multiprotein complex that activates transcription by remodeling chromatin and mediating histone acetylation and deubiquitination. Within the SAGA complex, participates in a subcomplex that specifically deubiquitinates histone H2B. The SAGA complex is recruited to specific gene promoters by activators, where it is required for transcription.</text>
</comment>
<evidence type="ECO:0000256" key="12">
    <source>
        <dbReference type="SAM" id="MobiDB-lite"/>
    </source>
</evidence>
<dbReference type="EnsemblMetazoa" id="PHUM031270-RA">
    <property type="protein sequence ID" value="PHUM031270-PA"/>
    <property type="gene ID" value="PHUM031270"/>
</dbReference>
<proteinExistence type="inferred from homology"/>
<dbReference type="AlphaFoldDB" id="E0VA87"/>
<dbReference type="FunFam" id="3.30.160.60:FF:000118">
    <property type="entry name" value="Ataxin-7-like protein 3"/>
    <property type="match status" value="1"/>
</dbReference>
<dbReference type="KEGG" id="phu:Phum_PHUM031270"/>
<dbReference type="Pfam" id="PF08209">
    <property type="entry name" value="Sgf11"/>
    <property type="match status" value="1"/>
</dbReference>
<reference evidence="13" key="1">
    <citation type="submission" date="2007-04" db="EMBL/GenBank/DDBJ databases">
        <title>Annotation of Pediculus humanus corporis strain USDA.</title>
        <authorList>
            <person name="Kirkness E."/>
            <person name="Hannick L."/>
            <person name="Hass B."/>
            <person name="Bruggner R."/>
            <person name="Lawson D."/>
            <person name="Bidwell S."/>
            <person name="Joardar V."/>
            <person name="Caler E."/>
            <person name="Walenz B."/>
            <person name="Inman J."/>
            <person name="Schobel S."/>
            <person name="Galinsky K."/>
            <person name="Amedeo P."/>
            <person name="Strausberg R."/>
        </authorList>
    </citation>
    <scope>NUCLEOTIDE SEQUENCE</scope>
    <source>
        <strain evidence="13">USDA</strain>
    </source>
</reference>
<feature type="zinc finger region" description="SGF11-type" evidence="10">
    <location>
        <begin position="149"/>
        <end position="170"/>
    </location>
</feature>
<dbReference type="GO" id="GO:0000124">
    <property type="term" value="C:SAGA complex"/>
    <property type="evidence" value="ECO:0007669"/>
    <property type="project" value="UniProtKB-UniRule"/>
</dbReference>
<dbReference type="GO" id="GO:0071819">
    <property type="term" value="C:DUBm complex"/>
    <property type="evidence" value="ECO:0007669"/>
    <property type="project" value="UniProtKB-UniRule"/>
</dbReference>
<dbReference type="OrthoDB" id="21557at2759"/>
<evidence type="ECO:0000313" key="15">
    <source>
        <dbReference type="Proteomes" id="UP000009046"/>
    </source>
</evidence>
<dbReference type="GO" id="GO:0006325">
    <property type="term" value="P:chromatin organization"/>
    <property type="evidence" value="ECO:0007669"/>
    <property type="project" value="UniProtKB-KW"/>
</dbReference>
<dbReference type="PANTHER" id="PTHR46367:SF1">
    <property type="entry name" value="ATAXIN-7-LIKE PROTEIN 3"/>
    <property type="match status" value="1"/>
</dbReference>
<dbReference type="HAMAP" id="MF_03047">
    <property type="entry name" value="Sgf11"/>
    <property type="match status" value="1"/>
</dbReference>
<evidence type="ECO:0000256" key="10">
    <source>
        <dbReference type="HAMAP-Rule" id="MF_03047"/>
    </source>
</evidence>
<dbReference type="Proteomes" id="UP000009046">
    <property type="component" value="Unassembled WGS sequence"/>
</dbReference>
<evidence type="ECO:0000256" key="5">
    <source>
        <dbReference type="ARBA" id="ARBA00022853"/>
    </source>
</evidence>
<name>E0VA87_PEDHC</name>
<dbReference type="STRING" id="121224.E0VA87"/>
<evidence type="ECO:0000256" key="6">
    <source>
        <dbReference type="ARBA" id="ARBA00023015"/>
    </source>
</evidence>
<evidence type="ECO:0000256" key="2">
    <source>
        <dbReference type="ARBA" id="ARBA00022723"/>
    </source>
</evidence>
<comment type="domain">
    <text evidence="10">The C-terminal SGF11-type zinc-finger domain forms part of the 'catalytic lobe' of the SAGA deubiquitination module.</text>
</comment>
<dbReference type="CTD" id="8232266"/>
<dbReference type="GO" id="GO:0006357">
    <property type="term" value="P:regulation of transcription by RNA polymerase II"/>
    <property type="evidence" value="ECO:0007669"/>
    <property type="project" value="TreeGrafter"/>
</dbReference>
<evidence type="ECO:0000256" key="11">
    <source>
        <dbReference type="RuleBase" id="RU261113"/>
    </source>
</evidence>
<dbReference type="GO" id="GO:0003713">
    <property type="term" value="F:transcription coactivator activity"/>
    <property type="evidence" value="ECO:0007669"/>
    <property type="project" value="UniProtKB-UniRule"/>
</dbReference>
<evidence type="ECO:0000256" key="8">
    <source>
        <dbReference type="ARBA" id="ARBA00023163"/>
    </source>
</evidence>
<evidence type="ECO:0000313" key="14">
    <source>
        <dbReference type="EnsemblMetazoa" id="PHUM031270-PA"/>
    </source>
</evidence>
<keyword evidence="9 10" id="KW-0539">Nucleus</keyword>
<protein>
    <recommendedName>
        <fullName evidence="10">SAGA-associated factor 11 homolog</fullName>
    </recommendedName>
</protein>
<dbReference type="EMBL" id="DS235005">
    <property type="protein sequence ID" value="EEB10293.1"/>
    <property type="molecule type" value="Genomic_DNA"/>
</dbReference>
<dbReference type="eggNOG" id="KOG2612">
    <property type="taxonomic scope" value="Eukaryota"/>
</dbReference>
<keyword evidence="8 10" id="KW-0804">Transcription</keyword>
<dbReference type="PANTHER" id="PTHR46367">
    <property type="entry name" value="ATAXIN-7-LIKE PROTEIN 3"/>
    <property type="match status" value="1"/>
</dbReference>
<organism>
    <name type="scientific">Pediculus humanus subsp. corporis</name>
    <name type="common">Body louse</name>
    <dbReference type="NCBI Taxonomy" id="121224"/>
    <lineage>
        <taxon>Eukaryota</taxon>
        <taxon>Metazoa</taxon>
        <taxon>Ecdysozoa</taxon>
        <taxon>Arthropoda</taxon>
        <taxon>Hexapoda</taxon>
        <taxon>Insecta</taxon>
        <taxon>Pterygota</taxon>
        <taxon>Neoptera</taxon>
        <taxon>Paraneoptera</taxon>
        <taxon>Psocodea</taxon>
        <taxon>Troctomorpha</taxon>
        <taxon>Phthiraptera</taxon>
        <taxon>Anoplura</taxon>
        <taxon>Pediculidae</taxon>
        <taxon>Pediculus</taxon>
    </lineage>
</organism>
<comment type="similarity">
    <text evidence="10 11">Belongs to the SGF11 family.</text>
</comment>
<dbReference type="EMBL" id="AAZO01000374">
    <property type="status" value="NOT_ANNOTATED_CDS"/>
    <property type="molecule type" value="Genomic_DNA"/>
</dbReference>
<keyword evidence="3 10" id="KW-0863">Zinc-finger</keyword>
<evidence type="ECO:0000256" key="4">
    <source>
        <dbReference type="ARBA" id="ARBA00022833"/>
    </source>
</evidence>
<evidence type="ECO:0000256" key="9">
    <source>
        <dbReference type="ARBA" id="ARBA00023242"/>
    </source>
</evidence>
<dbReference type="VEuPathDB" id="VectorBase:PHUM031270"/>
<dbReference type="HOGENOM" id="CLU_824666_0_0_1"/>
<feature type="region of interest" description="Disordered" evidence="12">
    <location>
        <begin position="1"/>
        <end position="21"/>
    </location>
</feature>
<comment type="subcellular location">
    <subcellularLocation>
        <location evidence="1 10 11">Nucleus</location>
    </subcellularLocation>
</comment>
<comment type="domain">
    <text evidence="10">The long N-terminal helix forms part of the 'assembly lobe' of the SAGA deubiquitination module.</text>
</comment>
<comment type="subunit">
    <text evidence="10">Component of some SAGA transcription coactivator-HAT complexes. Within the SAGA complex, participates to a subcomplex of SAGA called the DUB module (deubiquitination module).</text>
</comment>
<evidence type="ECO:0000256" key="1">
    <source>
        <dbReference type="ARBA" id="ARBA00004123"/>
    </source>
</evidence>
<keyword evidence="4 10" id="KW-0862">Zinc</keyword>
<dbReference type="Gene3D" id="3.30.160.60">
    <property type="entry name" value="Classic Zinc Finger"/>
    <property type="match status" value="1"/>
</dbReference>
<evidence type="ECO:0000313" key="13">
    <source>
        <dbReference type="EMBL" id="EEB10293.1"/>
    </source>
</evidence>